<keyword evidence="4" id="KW-1185">Reference proteome</keyword>
<dbReference type="Proteomes" id="UP000696294">
    <property type="component" value="Unassembled WGS sequence"/>
</dbReference>
<feature type="domain" description="Glycine zipper-like" evidence="2">
    <location>
        <begin position="7"/>
        <end position="47"/>
    </location>
</feature>
<keyword evidence="1" id="KW-0472">Membrane</keyword>
<name>A0ABX1B233_9ACTN</name>
<feature type="transmembrane region" description="Helical" evidence="1">
    <location>
        <begin position="35"/>
        <end position="52"/>
    </location>
</feature>
<sequence>MACKKNSSTPNWTLGMACALPIGIAVGTASDSLPLGIALALSLGVALAHGMTKKPGNES</sequence>
<dbReference type="EMBL" id="JAATEP010000014">
    <property type="protein sequence ID" value="NJP91890.1"/>
    <property type="molecule type" value="Genomic_DNA"/>
</dbReference>
<evidence type="ECO:0000313" key="4">
    <source>
        <dbReference type="Proteomes" id="UP000696294"/>
    </source>
</evidence>
<keyword evidence="1" id="KW-0812">Transmembrane</keyword>
<feature type="transmembrane region" description="Helical" evidence="1">
    <location>
        <begin position="12"/>
        <end position="29"/>
    </location>
</feature>
<evidence type="ECO:0000313" key="3">
    <source>
        <dbReference type="EMBL" id="NJP91890.1"/>
    </source>
</evidence>
<dbReference type="Pfam" id="PF26273">
    <property type="entry name" value="Gly_zipper"/>
    <property type="match status" value="1"/>
</dbReference>
<gene>
    <name evidence="3" type="ORF">HCN51_20910</name>
</gene>
<dbReference type="InterPro" id="IPR058598">
    <property type="entry name" value="Gly_zipper-like_dom"/>
</dbReference>
<evidence type="ECO:0000256" key="1">
    <source>
        <dbReference type="SAM" id="Phobius"/>
    </source>
</evidence>
<protein>
    <recommendedName>
        <fullName evidence="2">Glycine zipper-like domain-containing protein</fullName>
    </recommendedName>
</protein>
<evidence type="ECO:0000259" key="2">
    <source>
        <dbReference type="Pfam" id="PF26273"/>
    </source>
</evidence>
<proteinExistence type="predicted"/>
<keyword evidence="1" id="KW-1133">Transmembrane helix</keyword>
<dbReference type="PROSITE" id="PS51257">
    <property type="entry name" value="PROKAR_LIPOPROTEIN"/>
    <property type="match status" value="1"/>
</dbReference>
<accession>A0ABX1B233</accession>
<organism evidence="3 4">
    <name type="scientific">Nonomuraea composti</name>
    <dbReference type="NCBI Taxonomy" id="2720023"/>
    <lineage>
        <taxon>Bacteria</taxon>
        <taxon>Bacillati</taxon>
        <taxon>Actinomycetota</taxon>
        <taxon>Actinomycetes</taxon>
        <taxon>Streptosporangiales</taxon>
        <taxon>Streptosporangiaceae</taxon>
        <taxon>Nonomuraea</taxon>
    </lineage>
</organism>
<reference evidence="3 4" key="1">
    <citation type="submission" date="2020-03" db="EMBL/GenBank/DDBJ databases">
        <title>WGS of actinomycetes isolated from Thailand.</title>
        <authorList>
            <person name="Thawai C."/>
        </authorList>
    </citation>
    <scope>NUCLEOTIDE SEQUENCE [LARGE SCALE GENOMIC DNA]</scope>
    <source>
        <strain evidence="3 4">FMUSA5-5</strain>
    </source>
</reference>
<comment type="caution">
    <text evidence="3">The sequence shown here is derived from an EMBL/GenBank/DDBJ whole genome shotgun (WGS) entry which is preliminary data.</text>
</comment>
<dbReference type="RefSeq" id="WP_168011208.1">
    <property type="nucleotide sequence ID" value="NZ_JAATEP010000014.1"/>
</dbReference>